<sequence length="162" mass="17648">MGCYRVGIKSGSLPSNFTACLPVPLSLCVDGDRDTAWVFHGMSPLLFNGTCRTVSLAGWLDDMETIFRVCYIEAHLKVVLASRCLAGNASIQGELHIIRDGLPPEVKQFVPAPIMGIALDDMIDTIMEAEIISYMVQAQAVAPMNNYIVEPVNDTGITEPLF</sequence>
<organism evidence="1 2">
    <name type="scientific">Ficus carica</name>
    <name type="common">Common fig</name>
    <dbReference type="NCBI Taxonomy" id="3494"/>
    <lineage>
        <taxon>Eukaryota</taxon>
        <taxon>Viridiplantae</taxon>
        <taxon>Streptophyta</taxon>
        <taxon>Embryophyta</taxon>
        <taxon>Tracheophyta</taxon>
        <taxon>Spermatophyta</taxon>
        <taxon>Magnoliopsida</taxon>
        <taxon>eudicotyledons</taxon>
        <taxon>Gunneridae</taxon>
        <taxon>Pentapetalae</taxon>
        <taxon>rosids</taxon>
        <taxon>fabids</taxon>
        <taxon>Rosales</taxon>
        <taxon>Moraceae</taxon>
        <taxon>Ficeae</taxon>
        <taxon>Ficus</taxon>
    </lineage>
</organism>
<proteinExistence type="predicted"/>
<dbReference type="EMBL" id="BTGU01000158">
    <property type="protein sequence ID" value="GMN63760.1"/>
    <property type="molecule type" value="Genomic_DNA"/>
</dbReference>
<keyword evidence="2" id="KW-1185">Reference proteome</keyword>
<comment type="caution">
    <text evidence="1">The sequence shown here is derived from an EMBL/GenBank/DDBJ whole genome shotgun (WGS) entry which is preliminary data.</text>
</comment>
<name>A0AA88DZ99_FICCA</name>
<dbReference type="Proteomes" id="UP001187192">
    <property type="component" value="Unassembled WGS sequence"/>
</dbReference>
<reference evidence="1" key="1">
    <citation type="submission" date="2023-07" db="EMBL/GenBank/DDBJ databases">
        <title>draft genome sequence of fig (Ficus carica).</title>
        <authorList>
            <person name="Takahashi T."/>
            <person name="Nishimura K."/>
        </authorList>
    </citation>
    <scope>NUCLEOTIDE SEQUENCE</scope>
</reference>
<dbReference type="AlphaFoldDB" id="A0AA88DZ99"/>
<protein>
    <submittedName>
        <fullName evidence="1">Uncharacterized protein</fullName>
    </submittedName>
</protein>
<evidence type="ECO:0000313" key="1">
    <source>
        <dbReference type="EMBL" id="GMN63760.1"/>
    </source>
</evidence>
<evidence type="ECO:0000313" key="2">
    <source>
        <dbReference type="Proteomes" id="UP001187192"/>
    </source>
</evidence>
<accession>A0AA88DZ99</accession>
<gene>
    <name evidence="1" type="ORF">TIFTF001_032834</name>
</gene>